<dbReference type="PANTHER" id="PTHR12900:SF0">
    <property type="entry name" value="CHECKPOINT PROTEIN"/>
    <property type="match status" value="1"/>
</dbReference>
<evidence type="ECO:0000256" key="4">
    <source>
        <dbReference type="PIRNR" id="PIRNR011312"/>
    </source>
</evidence>
<comment type="subcellular location">
    <subcellularLocation>
        <location evidence="1">Nucleus</location>
    </subcellularLocation>
</comment>
<dbReference type="OrthoDB" id="10063861at2759"/>
<protein>
    <recommendedName>
        <fullName evidence="4">Checkpoint protein</fullName>
    </recommendedName>
</protein>
<evidence type="ECO:0000256" key="3">
    <source>
        <dbReference type="ARBA" id="ARBA00023242"/>
    </source>
</evidence>
<dbReference type="PANTHER" id="PTHR12900">
    <property type="entry name" value="MITOTIC AND DNA DAMAGE CHECKPOINT PROTEIN HUS1"/>
    <property type="match status" value="1"/>
</dbReference>
<dbReference type="GO" id="GO:0005730">
    <property type="term" value="C:nucleolus"/>
    <property type="evidence" value="ECO:0007669"/>
    <property type="project" value="InterPro"/>
</dbReference>
<dbReference type="InterPro" id="IPR007150">
    <property type="entry name" value="HUS1/Mec3"/>
</dbReference>
<dbReference type="Pfam" id="PF04005">
    <property type="entry name" value="Hus1"/>
    <property type="match status" value="1"/>
</dbReference>
<reference evidence="6" key="1">
    <citation type="submission" date="2025-08" db="UniProtKB">
        <authorList>
            <consortium name="RefSeq"/>
        </authorList>
    </citation>
    <scope>IDENTIFICATION</scope>
    <source>
        <tissue evidence="6">Whole organism</tissue>
    </source>
</reference>
<sequence length="296" mass="32903">MKFRGKIIEIGCIRQFTQLITDVSRLAKSCILRLNSNHVCLVVSDGGALGGTPGLWAELEQQHYFSEYSMEGVSEENQIFLELQTDKLAKTLSSLRSSQSTRSLKIKLTKKLSPCLTFEIELPSASGRSRLVLHDVPVSLIPRRLWAAHQEPRMSHQFDVSIYLPPIKTLRHVVDRMKVCHIRANLANFPPKTFSSRATLSGSRSGTLVVSVSNSEVAASTHFRNLTVPAWDADRNDDPETAYGTSVDIKKLSSFLQGDHNTAKVICNIVSGRLVHLFLMQEGITLQYFLPAVSAP</sequence>
<dbReference type="GO" id="GO:0000724">
    <property type="term" value="P:double-strand break repair via homologous recombination"/>
    <property type="evidence" value="ECO:0007669"/>
    <property type="project" value="TreeGrafter"/>
</dbReference>
<dbReference type="GO" id="GO:0035861">
    <property type="term" value="C:site of double-strand break"/>
    <property type="evidence" value="ECO:0007669"/>
    <property type="project" value="TreeGrafter"/>
</dbReference>
<dbReference type="Gene3D" id="3.70.10.10">
    <property type="match status" value="1"/>
</dbReference>
<dbReference type="GO" id="GO:0044778">
    <property type="term" value="P:meiotic DNA integrity checkpoint signaling"/>
    <property type="evidence" value="ECO:0007669"/>
    <property type="project" value="TreeGrafter"/>
</dbReference>
<proteinExistence type="inferred from homology"/>
<name>A0A979FUE3_HYAAZ</name>
<dbReference type="GO" id="GO:0031573">
    <property type="term" value="P:mitotic intra-S DNA damage checkpoint signaling"/>
    <property type="evidence" value="ECO:0007669"/>
    <property type="project" value="TreeGrafter"/>
</dbReference>
<accession>A0A979FUE3</accession>
<gene>
    <name evidence="6" type="primary">LOC108668591</name>
</gene>
<dbReference type="InterPro" id="IPR016580">
    <property type="entry name" value="HUS1"/>
</dbReference>
<dbReference type="GO" id="GO:0033314">
    <property type="term" value="P:mitotic DNA replication checkpoint signaling"/>
    <property type="evidence" value="ECO:0007669"/>
    <property type="project" value="TreeGrafter"/>
</dbReference>
<dbReference type="GO" id="GO:0030896">
    <property type="term" value="C:checkpoint clamp complex"/>
    <property type="evidence" value="ECO:0007669"/>
    <property type="project" value="InterPro"/>
</dbReference>
<dbReference type="GeneID" id="108668591"/>
<evidence type="ECO:0000313" key="6">
    <source>
        <dbReference type="RefSeq" id="XP_047740840.1"/>
    </source>
</evidence>
<dbReference type="GO" id="GO:0006289">
    <property type="term" value="P:nucleotide-excision repair"/>
    <property type="evidence" value="ECO:0007669"/>
    <property type="project" value="TreeGrafter"/>
</dbReference>
<dbReference type="OMA" id="QVRVDNR"/>
<dbReference type="PIRSF" id="PIRSF011312">
    <property type="entry name" value="Cell_cycle_HUS1"/>
    <property type="match status" value="1"/>
</dbReference>
<comment type="similarity">
    <text evidence="2 4">Belongs to the HUS1 family.</text>
</comment>
<organism evidence="5 6">
    <name type="scientific">Hyalella azteca</name>
    <name type="common">Amphipod</name>
    <dbReference type="NCBI Taxonomy" id="294128"/>
    <lineage>
        <taxon>Eukaryota</taxon>
        <taxon>Metazoa</taxon>
        <taxon>Ecdysozoa</taxon>
        <taxon>Arthropoda</taxon>
        <taxon>Crustacea</taxon>
        <taxon>Multicrustacea</taxon>
        <taxon>Malacostraca</taxon>
        <taxon>Eumalacostraca</taxon>
        <taxon>Peracarida</taxon>
        <taxon>Amphipoda</taxon>
        <taxon>Senticaudata</taxon>
        <taxon>Talitrida</taxon>
        <taxon>Talitroidea</taxon>
        <taxon>Hyalellidae</taxon>
        <taxon>Hyalella</taxon>
    </lineage>
</organism>
<keyword evidence="5" id="KW-1185">Reference proteome</keyword>
<dbReference type="RefSeq" id="XP_047740840.1">
    <property type="nucleotide sequence ID" value="XM_047884884.1"/>
</dbReference>
<evidence type="ECO:0000256" key="2">
    <source>
        <dbReference type="ARBA" id="ARBA00005563"/>
    </source>
</evidence>
<evidence type="ECO:0000256" key="1">
    <source>
        <dbReference type="ARBA" id="ARBA00004123"/>
    </source>
</evidence>
<dbReference type="AlphaFoldDB" id="A0A979FUE3"/>
<dbReference type="Proteomes" id="UP000694843">
    <property type="component" value="Unplaced"/>
</dbReference>
<keyword evidence="3" id="KW-0539">Nucleus</keyword>
<dbReference type="CTD" id="40598"/>
<evidence type="ECO:0000313" key="5">
    <source>
        <dbReference type="Proteomes" id="UP000694843"/>
    </source>
</evidence>
<dbReference type="GO" id="GO:0000723">
    <property type="term" value="P:telomere maintenance"/>
    <property type="evidence" value="ECO:0007669"/>
    <property type="project" value="TreeGrafter"/>
</dbReference>